<protein>
    <submittedName>
        <fullName evidence="2">Uncharacterized protein</fullName>
    </submittedName>
</protein>
<feature type="region of interest" description="Disordered" evidence="1">
    <location>
        <begin position="16"/>
        <end position="46"/>
    </location>
</feature>
<feature type="compositionally biased region" description="Basic and acidic residues" evidence="1">
    <location>
        <begin position="16"/>
        <end position="28"/>
    </location>
</feature>
<reference evidence="2" key="2">
    <citation type="journal article" date="2023" name="Science">
        <title>Genomic signatures of disease resistance in endangered staghorn corals.</title>
        <authorList>
            <person name="Vollmer S.V."/>
            <person name="Selwyn J.D."/>
            <person name="Despard B.A."/>
            <person name="Roesel C.L."/>
        </authorList>
    </citation>
    <scope>NUCLEOTIDE SEQUENCE</scope>
    <source>
        <strain evidence="2">K2</strain>
    </source>
</reference>
<proteinExistence type="predicted"/>
<evidence type="ECO:0000256" key="1">
    <source>
        <dbReference type="SAM" id="MobiDB-lite"/>
    </source>
</evidence>
<dbReference type="Proteomes" id="UP001249851">
    <property type="component" value="Unassembled WGS sequence"/>
</dbReference>
<evidence type="ECO:0000313" key="3">
    <source>
        <dbReference type="Proteomes" id="UP001249851"/>
    </source>
</evidence>
<comment type="caution">
    <text evidence="2">The sequence shown here is derived from an EMBL/GenBank/DDBJ whole genome shotgun (WGS) entry which is preliminary data.</text>
</comment>
<gene>
    <name evidence="2" type="ORF">P5673_017943</name>
</gene>
<dbReference type="EMBL" id="JARQWQ010000040">
    <property type="protein sequence ID" value="KAK2559331.1"/>
    <property type="molecule type" value="Genomic_DNA"/>
</dbReference>
<organism evidence="2 3">
    <name type="scientific">Acropora cervicornis</name>
    <name type="common">Staghorn coral</name>
    <dbReference type="NCBI Taxonomy" id="6130"/>
    <lineage>
        <taxon>Eukaryota</taxon>
        <taxon>Metazoa</taxon>
        <taxon>Cnidaria</taxon>
        <taxon>Anthozoa</taxon>
        <taxon>Hexacorallia</taxon>
        <taxon>Scleractinia</taxon>
        <taxon>Astrocoeniina</taxon>
        <taxon>Acroporidae</taxon>
        <taxon>Acropora</taxon>
    </lineage>
</organism>
<sequence length="167" mass="19227">MPSNFLVLSHILERGAKKGHTRDDRGKEPGLLASSKHASSPVDENKRVEEFEKRLRFAMEQSLYLQAQHLSALDKFEKDLKQAQEESLLSQAIHRSLLEAPRRQKNPKPLKGILKKSRSYFSAHELKIAATSVNRHVEDKQRRSQLEQGNLDRISLTDIRVLYFFPA</sequence>
<dbReference type="AlphaFoldDB" id="A0AAD9QDI5"/>
<name>A0AAD9QDI5_ACRCE</name>
<reference evidence="2" key="1">
    <citation type="journal article" date="2023" name="G3 (Bethesda)">
        <title>Whole genome assembly and annotation of the endangered Caribbean coral Acropora cervicornis.</title>
        <authorList>
            <person name="Selwyn J.D."/>
            <person name="Vollmer S.V."/>
        </authorList>
    </citation>
    <scope>NUCLEOTIDE SEQUENCE</scope>
    <source>
        <strain evidence="2">K2</strain>
    </source>
</reference>
<evidence type="ECO:0000313" key="2">
    <source>
        <dbReference type="EMBL" id="KAK2559331.1"/>
    </source>
</evidence>
<keyword evidence="3" id="KW-1185">Reference proteome</keyword>
<accession>A0AAD9QDI5</accession>